<reference evidence="2" key="1">
    <citation type="journal article" date="2023" name="Mol. Phylogenet. Evol.">
        <title>Genome-scale phylogeny and comparative genomics of the fungal order Sordariales.</title>
        <authorList>
            <person name="Hensen N."/>
            <person name="Bonometti L."/>
            <person name="Westerberg I."/>
            <person name="Brannstrom I.O."/>
            <person name="Guillou S."/>
            <person name="Cros-Aarteil S."/>
            <person name="Calhoun S."/>
            <person name="Haridas S."/>
            <person name="Kuo A."/>
            <person name="Mondo S."/>
            <person name="Pangilinan J."/>
            <person name="Riley R."/>
            <person name="LaButti K."/>
            <person name="Andreopoulos B."/>
            <person name="Lipzen A."/>
            <person name="Chen C."/>
            <person name="Yan M."/>
            <person name="Daum C."/>
            <person name="Ng V."/>
            <person name="Clum A."/>
            <person name="Steindorff A."/>
            <person name="Ohm R.A."/>
            <person name="Martin F."/>
            <person name="Silar P."/>
            <person name="Natvig D.O."/>
            <person name="Lalanne C."/>
            <person name="Gautier V."/>
            <person name="Ament-Velasquez S.L."/>
            <person name="Kruys A."/>
            <person name="Hutchinson M.I."/>
            <person name="Powell A.J."/>
            <person name="Barry K."/>
            <person name="Miller A.N."/>
            <person name="Grigoriev I.V."/>
            <person name="Debuchy R."/>
            <person name="Gladieux P."/>
            <person name="Hiltunen Thoren M."/>
            <person name="Johannesson H."/>
        </authorList>
    </citation>
    <scope>NUCLEOTIDE SEQUENCE</scope>
    <source>
        <strain evidence="2">CBS 560.94</strain>
    </source>
</reference>
<evidence type="ECO:0000313" key="3">
    <source>
        <dbReference type="Proteomes" id="UP001278500"/>
    </source>
</evidence>
<reference evidence="2" key="2">
    <citation type="submission" date="2023-06" db="EMBL/GenBank/DDBJ databases">
        <authorList>
            <consortium name="Lawrence Berkeley National Laboratory"/>
            <person name="Haridas S."/>
            <person name="Hensen N."/>
            <person name="Bonometti L."/>
            <person name="Westerberg I."/>
            <person name="Brannstrom I.O."/>
            <person name="Guillou S."/>
            <person name="Cros-Aarteil S."/>
            <person name="Calhoun S."/>
            <person name="Kuo A."/>
            <person name="Mondo S."/>
            <person name="Pangilinan J."/>
            <person name="Riley R."/>
            <person name="Labutti K."/>
            <person name="Andreopoulos B."/>
            <person name="Lipzen A."/>
            <person name="Chen C."/>
            <person name="Yanf M."/>
            <person name="Daum C."/>
            <person name="Ng V."/>
            <person name="Clum A."/>
            <person name="Steindorff A."/>
            <person name="Ohm R."/>
            <person name="Martin F."/>
            <person name="Silar P."/>
            <person name="Natvig D."/>
            <person name="Lalanne C."/>
            <person name="Gautier V."/>
            <person name="Ament-Velasquez S.L."/>
            <person name="Kruys A."/>
            <person name="Hutchinson M.I."/>
            <person name="Powell A.J."/>
            <person name="Barry K."/>
            <person name="Miller A.N."/>
            <person name="Grigoriev I.V."/>
            <person name="Debuchy R."/>
            <person name="Gladieux P."/>
            <person name="Thoren M.H."/>
            <person name="Johannesson H."/>
        </authorList>
    </citation>
    <scope>NUCLEOTIDE SEQUENCE</scope>
    <source>
        <strain evidence="2">CBS 560.94</strain>
    </source>
</reference>
<protein>
    <submittedName>
        <fullName evidence="2">Uncharacterized protein</fullName>
    </submittedName>
</protein>
<dbReference type="AlphaFoldDB" id="A0AAE0JC31"/>
<keyword evidence="3" id="KW-1185">Reference proteome</keyword>
<evidence type="ECO:0000256" key="1">
    <source>
        <dbReference type="SAM" id="MobiDB-lite"/>
    </source>
</evidence>
<dbReference type="Proteomes" id="UP001278500">
    <property type="component" value="Unassembled WGS sequence"/>
</dbReference>
<dbReference type="RefSeq" id="XP_062680217.1">
    <property type="nucleotide sequence ID" value="XM_062822024.1"/>
</dbReference>
<sequence>MDGTEIVHRKLPPPPDKNPNASELVTLDIIYKTLCPDITPERLSHTPDDQLLFFWCERAYLYLVKPSHRESPIIVEDEKGSIMPLGFIHQPSVVDNLDGKWEGPKRTWEVERMKAEFIAISSLPDKYPGNRLWRKKLNVSLVLFLVKRREGIAYRVAMLDYVPMRRWLKCKRERILVALG</sequence>
<feature type="region of interest" description="Disordered" evidence="1">
    <location>
        <begin position="1"/>
        <end position="20"/>
    </location>
</feature>
<comment type="caution">
    <text evidence="2">The sequence shown here is derived from an EMBL/GenBank/DDBJ whole genome shotgun (WGS) entry which is preliminary data.</text>
</comment>
<proteinExistence type="predicted"/>
<organism evidence="2 3">
    <name type="scientific">Neurospora tetraspora</name>
    <dbReference type="NCBI Taxonomy" id="94610"/>
    <lineage>
        <taxon>Eukaryota</taxon>
        <taxon>Fungi</taxon>
        <taxon>Dikarya</taxon>
        <taxon>Ascomycota</taxon>
        <taxon>Pezizomycotina</taxon>
        <taxon>Sordariomycetes</taxon>
        <taxon>Sordariomycetidae</taxon>
        <taxon>Sordariales</taxon>
        <taxon>Sordariaceae</taxon>
        <taxon>Neurospora</taxon>
    </lineage>
</organism>
<dbReference type="GeneID" id="87859178"/>
<gene>
    <name evidence="2" type="ORF">B0H65DRAFT_218813</name>
</gene>
<evidence type="ECO:0000313" key="2">
    <source>
        <dbReference type="EMBL" id="KAK3342424.1"/>
    </source>
</evidence>
<dbReference type="EMBL" id="JAUEPP010000005">
    <property type="protein sequence ID" value="KAK3342424.1"/>
    <property type="molecule type" value="Genomic_DNA"/>
</dbReference>
<name>A0AAE0JC31_9PEZI</name>
<accession>A0AAE0JC31</accession>